<keyword evidence="3" id="KW-1185">Reference proteome</keyword>
<dbReference type="InParanoid" id="A0A177BZT4"/>
<accession>A0A177BZT4</accession>
<gene>
    <name evidence="2" type="ORF">CC84DRAFT_359467</name>
</gene>
<feature type="transmembrane region" description="Helical" evidence="1">
    <location>
        <begin position="20"/>
        <end position="37"/>
    </location>
</feature>
<keyword evidence="1" id="KW-1133">Transmembrane helix</keyword>
<keyword evidence="1" id="KW-0812">Transmembrane</keyword>
<keyword evidence="1" id="KW-0472">Membrane</keyword>
<evidence type="ECO:0000313" key="3">
    <source>
        <dbReference type="Proteomes" id="UP000077069"/>
    </source>
</evidence>
<dbReference type="RefSeq" id="XP_018030467.1">
    <property type="nucleotide sequence ID" value="XM_018185898.1"/>
</dbReference>
<evidence type="ECO:0000313" key="2">
    <source>
        <dbReference type="EMBL" id="OAG00102.1"/>
    </source>
</evidence>
<dbReference type="AlphaFoldDB" id="A0A177BZT4"/>
<proteinExistence type="predicted"/>
<dbReference type="GeneID" id="28769384"/>
<reference evidence="2 3" key="1">
    <citation type="submission" date="2016-05" db="EMBL/GenBank/DDBJ databases">
        <title>Comparative analysis of secretome profiles of manganese(II)-oxidizing ascomycete fungi.</title>
        <authorList>
            <consortium name="DOE Joint Genome Institute"/>
            <person name="Zeiner C.A."/>
            <person name="Purvine S.O."/>
            <person name="Zink E.M."/>
            <person name="Wu S."/>
            <person name="Pasa-Tolic L."/>
            <person name="Chaput D.L."/>
            <person name="Haridas S."/>
            <person name="Grigoriev I.V."/>
            <person name="Santelli C.M."/>
            <person name="Hansel C.M."/>
        </authorList>
    </citation>
    <scope>NUCLEOTIDE SEQUENCE [LARGE SCALE GENOMIC DNA]</scope>
    <source>
        <strain evidence="2 3">AP3s5-JAC2a</strain>
    </source>
</reference>
<protein>
    <submittedName>
        <fullName evidence="2">Uncharacterized protein</fullName>
    </submittedName>
</protein>
<dbReference type="Proteomes" id="UP000077069">
    <property type="component" value="Unassembled WGS sequence"/>
</dbReference>
<dbReference type="EMBL" id="KV441560">
    <property type="protein sequence ID" value="OAG00102.1"/>
    <property type="molecule type" value="Genomic_DNA"/>
</dbReference>
<evidence type="ECO:0000256" key="1">
    <source>
        <dbReference type="SAM" id="Phobius"/>
    </source>
</evidence>
<sequence length="78" mass="9488">MPLHMACANSSARLLARTRCILFSLVCRWTLFLRLLWERVQWRVILILPRSIVVFAEIYYKSIGRKPRAYEHRHFWLD</sequence>
<name>A0A177BZT4_9PLEO</name>
<organism evidence="2 3">
    <name type="scientific">Paraphaeosphaeria sporulosa</name>
    <dbReference type="NCBI Taxonomy" id="1460663"/>
    <lineage>
        <taxon>Eukaryota</taxon>
        <taxon>Fungi</taxon>
        <taxon>Dikarya</taxon>
        <taxon>Ascomycota</taxon>
        <taxon>Pezizomycotina</taxon>
        <taxon>Dothideomycetes</taxon>
        <taxon>Pleosporomycetidae</taxon>
        <taxon>Pleosporales</taxon>
        <taxon>Massarineae</taxon>
        <taxon>Didymosphaeriaceae</taxon>
        <taxon>Paraphaeosphaeria</taxon>
    </lineage>
</organism>